<protein>
    <recommendedName>
        <fullName evidence="4">alcohol dehydrogenase</fullName>
        <ecNumber evidence="4">1.1.1.1</ecNumber>
    </recommendedName>
</protein>
<evidence type="ECO:0000259" key="17">
    <source>
        <dbReference type="SMART" id="SM00829"/>
    </source>
</evidence>
<feature type="compositionally biased region" description="Basic residues" evidence="15">
    <location>
        <begin position="999"/>
        <end position="1017"/>
    </location>
</feature>
<feature type="region of interest" description="Disordered" evidence="15">
    <location>
        <begin position="259"/>
        <end position="336"/>
    </location>
</feature>
<evidence type="ECO:0000313" key="19">
    <source>
        <dbReference type="Proteomes" id="UP001521116"/>
    </source>
</evidence>
<keyword evidence="19" id="KW-1185">Reference proteome</keyword>
<keyword evidence="9 16" id="KW-1133">Transmembrane helix</keyword>
<dbReference type="InterPro" id="IPR002328">
    <property type="entry name" value="ADH_Zn_CS"/>
</dbReference>
<dbReference type="InterPro" id="IPR023395">
    <property type="entry name" value="MCP_dom_sf"/>
</dbReference>
<keyword evidence="11" id="KW-0520">NAD</keyword>
<dbReference type="Pfam" id="PF00107">
    <property type="entry name" value="ADH_zinc_N"/>
    <property type="match status" value="1"/>
</dbReference>
<gene>
    <name evidence="18" type="ORF">SLS56_007899</name>
</gene>
<dbReference type="PROSITE" id="PS00059">
    <property type="entry name" value="ADH_ZINC"/>
    <property type="match status" value="1"/>
</dbReference>
<dbReference type="InterPro" id="IPR018108">
    <property type="entry name" value="MCP_transmembrane"/>
</dbReference>
<dbReference type="InterPro" id="IPR011032">
    <property type="entry name" value="GroES-like_sf"/>
</dbReference>
<comment type="cofactor">
    <cofactor evidence="1 14">
        <name>Zn(2+)</name>
        <dbReference type="ChEBI" id="CHEBI:29105"/>
    </cofactor>
</comment>
<feature type="compositionally biased region" description="Low complexity" evidence="15">
    <location>
        <begin position="272"/>
        <end position="284"/>
    </location>
</feature>
<dbReference type="Proteomes" id="UP001521116">
    <property type="component" value="Unassembled WGS sequence"/>
</dbReference>
<feature type="compositionally biased region" description="Polar residues" evidence="15">
    <location>
        <begin position="973"/>
        <end position="986"/>
    </location>
</feature>
<dbReference type="InterPro" id="IPR013149">
    <property type="entry name" value="ADH-like_C"/>
</dbReference>
<feature type="domain" description="Enoyl reductase (ER)" evidence="17">
    <location>
        <begin position="323"/>
        <end position="691"/>
    </location>
</feature>
<feature type="compositionally biased region" description="Basic and acidic residues" evidence="15">
    <location>
        <begin position="300"/>
        <end position="314"/>
    </location>
</feature>
<feature type="repeat" description="Solcar" evidence="13">
    <location>
        <begin position="19"/>
        <end position="107"/>
    </location>
</feature>
<keyword evidence="7" id="KW-0496">Mitochondrion</keyword>
<evidence type="ECO:0000256" key="15">
    <source>
        <dbReference type="SAM" id="MobiDB-lite"/>
    </source>
</evidence>
<evidence type="ECO:0000256" key="1">
    <source>
        <dbReference type="ARBA" id="ARBA00001947"/>
    </source>
</evidence>
<dbReference type="Pfam" id="PF00153">
    <property type="entry name" value="Mito_carr"/>
    <property type="match status" value="3"/>
</dbReference>
<evidence type="ECO:0000256" key="6">
    <source>
        <dbReference type="ARBA" id="ARBA00022723"/>
    </source>
</evidence>
<dbReference type="EC" id="1.1.1.1" evidence="4"/>
<dbReference type="Pfam" id="PF08240">
    <property type="entry name" value="ADH_N"/>
    <property type="match status" value="1"/>
</dbReference>
<evidence type="ECO:0000256" key="16">
    <source>
        <dbReference type="SAM" id="Phobius"/>
    </source>
</evidence>
<dbReference type="PROSITE" id="PS50920">
    <property type="entry name" value="SOLCAR"/>
    <property type="match status" value="2"/>
</dbReference>
<dbReference type="PANTHER" id="PTHR42940">
    <property type="entry name" value="ALCOHOL DEHYDROGENASE 1-RELATED"/>
    <property type="match status" value="1"/>
</dbReference>
<keyword evidence="7" id="KW-0999">Mitochondrion inner membrane</keyword>
<evidence type="ECO:0000256" key="8">
    <source>
        <dbReference type="ARBA" id="ARBA00022833"/>
    </source>
</evidence>
<keyword evidence="6 14" id="KW-0479">Metal-binding</keyword>
<evidence type="ECO:0000256" key="5">
    <source>
        <dbReference type="ARBA" id="ARBA00022692"/>
    </source>
</evidence>
<sequence>MNTMGVAVESEADLEAKRPPYIHAMLAGGLGGLTGDMLMHSLDTVKTRQQGDPHMPPKYTSMGSTYHTIFRQEGLLRGLYGGVVPAFLGSFSGTVIFFGTYEWCKRTMVDTGIAPPIAYFSGGLIADLFAAPLYVPSEVLKTRLQLQGRYNNPYFESGYNYRGTWHAARTIVRVEGWAALFHGFKATLARDLPFSALQFAFYEHEQKLAKAWVGSKDIGLPLEILTGATAGGMAGVITCPLDVVKTRIQTQQSPEAMAAFAAKAARKKPNVSSSSTGPSAGPSSKHSTPSGPGPGHSKRSSKEGKETKQQETDVKIPTTQKAAVKDGLTAPIKDDAPVPELKPGQILVKINWTGLCHSDIGFLRDYWPTSAFPALVKDMALGVCGHEGAGNVVAVAPDVAAEELWSVGDRAGIKWCTSVCRRCEFCTNGADELHCPNQLNSGLTTPGTFQQYVATDARYATRLPDAVSDEEAGPLMCGGITGYVACKRSGVKPGQWIVHMGAGGGLGHLGLQYAKVMGMRSIAIDVGAEKEELCKKLGAEVYIDAAKSEDLIKQVTEITTYGAHGAIVFAPTKQCYETAPYLLRPGGTMVAVGFPKDSTILAGAPPPILAMRKQYLPEGQIGPSLPGVTDHLEWQLNIVGSVTGTLKEVEEMLDFTARGLVHPILIKGKLNELDKYVDLVTEGKISGRVVLKPSATPKFTRKNKSSSMAFKRPHDESKLMEPDFLMEDTVENGTLWHFREIPPEDHRVENPHLEQVIAQGREASKLMGNMIMDLETVTTTDARDSILDLQSFLSQLQRKLTEKLIAAEEPVLRQDSKLRDRHGMVSQRGTTALTEKALTKAKMPAKPAFKRKRDDSDAGPLSFVEDHESDPTNFSLSVVNPANASVSKSIPAKVPAPPKVPADSGIASATSGLKNISINPAAKFIHHSSNGGFAKADVGNTATEQRPRKKARVGSSARGSKKDVAPSTRAPGQGSNADNQPSTVPEDSSRNEAGVTIRGAHKRKGVGAKRGAGRMRY</sequence>
<dbReference type="Gene3D" id="3.40.50.720">
    <property type="entry name" value="NAD(P)-binding Rossmann-like Domain"/>
    <property type="match status" value="1"/>
</dbReference>
<evidence type="ECO:0000256" key="4">
    <source>
        <dbReference type="ARBA" id="ARBA00013190"/>
    </source>
</evidence>
<keyword evidence="8 14" id="KW-0862">Zinc</keyword>
<dbReference type="Gene3D" id="3.90.180.10">
    <property type="entry name" value="Medium-chain alcohol dehydrogenases, catalytic domain"/>
    <property type="match status" value="1"/>
</dbReference>
<name>A0ABR3SLJ9_9PEZI</name>
<dbReference type="InterPro" id="IPR013154">
    <property type="entry name" value="ADH-like_N"/>
</dbReference>
<keyword evidence="12 13" id="KW-0472">Membrane</keyword>
<feature type="region of interest" description="Disordered" evidence="15">
    <location>
        <begin position="841"/>
        <end position="876"/>
    </location>
</feature>
<reference evidence="18 19" key="1">
    <citation type="submission" date="2024-02" db="EMBL/GenBank/DDBJ databases">
        <title>De novo assembly and annotation of 12 fungi associated with fruit tree decline syndrome in Ontario, Canada.</title>
        <authorList>
            <person name="Sulman M."/>
            <person name="Ellouze W."/>
            <person name="Ilyukhin E."/>
        </authorList>
    </citation>
    <scope>NUCLEOTIDE SEQUENCE [LARGE SCALE GENOMIC DNA]</scope>
    <source>
        <strain evidence="18 19">M1-105</strain>
    </source>
</reference>
<comment type="caution">
    <text evidence="18">The sequence shown here is derived from an EMBL/GenBank/DDBJ whole genome shotgun (WGS) entry which is preliminary data.</text>
</comment>
<evidence type="ECO:0000256" key="3">
    <source>
        <dbReference type="ARBA" id="ARBA00008072"/>
    </source>
</evidence>
<dbReference type="PANTHER" id="PTHR42940:SF3">
    <property type="entry name" value="ALCOHOL DEHYDROGENASE 1-RELATED"/>
    <property type="match status" value="1"/>
</dbReference>
<feature type="transmembrane region" description="Helical" evidence="16">
    <location>
        <begin position="113"/>
        <end position="135"/>
    </location>
</feature>
<proteinExistence type="inferred from homology"/>
<evidence type="ECO:0000256" key="2">
    <source>
        <dbReference type="ARBA" id="ARBA00004141"/>
    </source>
</evidence>
<dbReference type="CDD" id="cd08297">
    <property type="entry name" value="CAD3"/>
    <property type="match status" value="1"/>
</dbReference>
<comment type="subcellular location">
    <subcellularLocation>
        <location evidence="2">Membrane</location>
        <topology evidence="2">Multi-pass membrane protein</topology>
    </subcellularLocation>
</comment>
<dbReference type="SUPFAM" id="SSF103506">
    <property type="entry name" value="Mitochondrial carrier"/>
    <property type="match status" value="1"/>
</dbReference>
<feature type="repeat" description="Solcar" evidence="13">
    <location>
        <begin position="114"/>
        <end position="208"/>
    </location>
</feature>
<evidence type="ECO:0000313" key="18">
    <source>
        <dbReference type="EMBL" id="KAL1624279.1"/>
    </source>
</evidence>
<evidence type="ECO:0000256" key="10">
    <source>
        <dbReference type="ARBA" id="ARBA00023002"/>
    </source>
</evidence>
<organism evidence="18 19">
    <name type="scientific">Neofusicoccum ribis</name>
    <dbReference type="NCBI Taxonomy" id="45134"/>
    <lineage>
        <taxon>Eukaryota</taxon>
        <taxon>Fungi</taxon>
        <taxon>Dikarya</taxon>
        <taxon>Ascomycota</taxon>
        <taxon>Pezizomycotina</taxon>
        <taxon>Dothideomycetes</taxon>
        <taxon>Dothideomycetes incertae sedis</taxon>
        <taxon>Botryosphaeriales</taxon>
        <taxon>Botryosphaeriaceae</taxon>
        <taxon>Neofusicoccum</taxon>
    </lineage>
</organism>
<feature type="transmembrane region" description="Helical" evidence="16">
    <location>
        <begin position="79"/>
        <end position="101"/>
    </location>
</feature>
<accession>A0ABR3SLJ9</accession>
<evidence type="ECO:0000256" key="14">
    <source>
        <dbReference type="RuleBase" id="RU361277"/>
    </source>
</evidence>
<evidence type="ECO:0000256" key="9">
    <source>
        <dbReference type="ARBA" id="ARBA00022989"/>
    </source>
</evidence>
<keyword evidence="5 13" id="KW-0812">Transmembrane</keyword>
<evidence type="ECO:0000256" key="7">
    <source>
        <dbReference type="ARBA" id="ARBA00022792"/>
    </source>
</evidence>
<dbReference type="SUPFAM" id="SSF50129">
    <property type="entry name" value="GroES-like"/>
    <property type="match status" value="1"/>
</dbReference>
<dbReference type="Gene3D" id="1.50.40.10">
    <property type="entry name" value="Mitochondrial carrier domain"/>
    <property type="match status" value="2"/>
</dbReference>
<dbReference type="InterPro" id="IPR020843">
    <property type="entry name" value="ER"/>
</dbReference>
<evidence type="ECO:0000256" key="13">
    <source>
        <dbReference type="PROSITE-ProRule" id="PRU00282"/>
    </source>
</evidence>
<dbReference type="EMBL" id="JAJVDC020000109">
    <property type="protein sequence ID" value="KAL1624279.1"/>
    <property type="molecule type" value="Genomic_DNA"/>
</dbReference>
<dbReference type="InterPro" id="IPR036291">
    <property type="entry name" value="NAD(P)-bd_dom_sf"/>
</dbReference>
<keyword evidence="10" id="KW-0560">Oxidoreductase</keyword>
<feature type="region of interest" description="Disordered" evidence="15">
    <location>
        <begin position="935"/>
        <end position="1017"/>
    </location>
</feature>
<evidence type="ECO:0000256" key="11">
    <source>
        <dbReference type="ARBA" id="ARBA00023027"/>
    </source>
</evidence>
<dbReference type="SUPFAM" id="SSF51735">
    <property type="entry name" value="NAD(P)-binding Rossmann-fold domains"/>
    <property type="match status" value="1"/>
</dbReference>
<evidence type="ECO:0000256" key="12">
    <source>
        <dbReference type="ARBA" id="ARBA00023136"/>
    </source>
</evidence>
<comment type="similarity">
    <text evidence="3 14">Belongs to the zinc-containing alcohol dehydrogenase family.</text>
</comment>
<dbReference type="SMART" id="SM00829">
    <property type="entry name" value="PKS_ER"/>
    <property type="match status" value="1"/>
</dbReference>